<sequence length="683" mass="77622">MASAEKANSNPLEKSFEALSSSQSEPMDTETSFIPRDYQLKVYEVAMRRNTIAVLETGAGKTMIAVMMIKEIGKSLKNDNVYGQRLLEETEIFYVRAAYHYVTDCTWQQYKEIKSHTELDVQEYYGARGVDEWSAKIWRRKSMTMINLDSCELLVLVMTPQILLDALRTACLSFAVCCFLILDECHRATGNHPYARIMKEFYHISTERPKIFGMTASPVIRKGVSSAIDSEEQIRELETLLDSQVYTVEDTIGVGECIPSATTTCRFYDPIQPPNLEMKVKLESSWSKFDAILLDFQKSLPSQYKDTDDKYKLLRDRLANDHSKILFCLENLGLLCAYEAVKVCLENAPKIQEECQVYKESVGQYENFLREVMSIIEGPDGPEPDMYHIISLRINLNSVAFVNSGLFFVTPSNANMRLELELTLQTFELTSENLTEHKKLLDVVRGGSDALATGQISSKLHELLEIFRSFGKETEVLCIIFVERIIAAKVIERLMKKITDLSHFNVSYLTGSNSSVGGLTPKVQTEILESFRLGKVNLLFSTDVVEEGIHVAKCSSVIRFDLPKTVRSYVQSRGRARQKDSQYIIMLERKSNKRFLHVPEETQKQIDHMSYITRSENSMTNTTMKRDPDDSVVKAPVTNEELAYVSESTGASVTASSSRSLIQRYCQKLPGDKYIYFSSLFSH</sequence>
<dbReference type="InterPro" id="IPR051363">
    <property type="entry name" value="RLR_Helicase"/>
</dbReference>
<keyword evidence="2" id="KW-0464">Manganese</keyword>
<feature type="domain" description="Dicer dsRNA-binding fold" evidence="7">
    <location>
        <begin position="658"/>
        <end position="683"/>
    </location>
</feature>
<dbReference type="GO" id="GO:0016891">
    <property type="term" value="F:RNA endonuclease activity producing 5'-phosphomonoesters, hydrolytic mechanism"/>
    <property type="evidence" value="ECO:0007669"/>
    <property type="project" value="InterPro"/>
</dbReference>
<dbReference type="PROSITE" id="PS51327">
    <property type="entry name" value="DICER_DSRBF"/>
    <property type="match status" value="1"/>
</dbReference>
<name>A0AAE1WX56_9LAMI</name>
<dbReference type="Pfam" id="PF00271">
    <property type="entry name" value="Helicase_C"/>
    <property type="match status" value="1"/>
</dbReference>
<comment type="similarity">
    <text evidence="3">Belongs to the helicase family. Dicer subfamily.</text>
</comment>
<reference evidence="8" key="1">
    <citation type="submission" date="2020-06" db="EMBL/GenBank/DDBJ databases">
        <authorList>
            <person name="Li T."/>
            <person name="Hu X."/>
            <person name="Zhang T."/>
            <person name="Song X."/>
            <person name="Zhang H."/>
            <person name="Dai N."/>
            <person name="Sheng W."/>
            <person name="Hou X."/>
            <person name="Wei L."/>
        </authorList>
    </citation>
    <scope>NUCLEOTIDE SEQUENCE</scope>
    <source>
        <strain evidence="8">K16</strain>
        <tissue evidence="8">Leaf</tissue>
    </source>
</reference>
<dbReference type="GO" id="GO:0005737">
    <property type="term" value="C:cytoplasm"/>
    <property type="evidence" value="ECO:0007669"/>
    <property type="project" value="TreeGrafter"/>
</dbReference>
<feature type="domain" description="Helicase C-terminal" evidence="6">
    <location>
        <begin position="459"/>
        <end position="617"/>
    </location>
</feature>
<accession>A0AAE1WX56</accession>
<evidence type="ECO:0000259" key="7">
    <source>
        <dbReference type="PROSITE" id="PS51327"/>
    </source>
</evidence>
<dbReference type="InterPro" id="IPR005034">
    <property type="entry name" value="Dicer_dimerisation"/>
</dbReference>
<evidence type="ECO:0000313" key="9">
    <source>
        <dbReference type="Proteomes" id="UP001289374"/>
    </source>
</evidence>
<evidence type="ECO:0000256" key="3">
    <source>
        <dbReference type="PROSITE-ProRule" id="PRU00657"/>
    </source>
</evidence>
<dbReference type="Gene3D" id="3.40.50.300">
    <property type="entry name" value="P-loop containing nucleotide triphosphate hydrolases"/>
    <property type="match status" value="2"/>
</dbReference>
<reference evidence="8" key="2">
    <citation type="journal article" date="2024" name="Plant">
        <title>Genomic evolution and insights into agronomic trait innovations of Sesamum species.</title>
        <authorList>
            <person name="Miao H."/>
            <person name="Wang L."/>
            <person name="Qu L."/>
            <person name="Liu H."/>
            <person name="Sun Y."/>
            <person name="Le M."/>
            <person name="Wang Q."/>
            <person name="Wei S."/>
            <person name="Zheng Y."/>
            <person name="Lin W."/>
            <person name="Duan Y."/>
            <person name="Cao H."/>
            <person name="Xiong S."/>
            <person name="Wang X."/>
            <person name="Wei L."/>
            <person name="Li C."/>
            <person name="Ma Q."/>
            <person name="Ju M."/>
            <person name="Zhao R."/>
            <person name="Li G."/>
            <person name="Mu C."/>
            <person name="Tian Q."/>
            <person name="Mei H."/>
            <person name="Zhang T."/>
            <person name="Gao T."/>
            <person name="Zhang H."/>
        </authorList>
    </citation>
    <scope>NUCLEOTIDE SEQUENCE</scope>
    <source>
        <strain evidence="8">K16</strain>
    </source>
</reference>
<dbReference type="Proteomes" id="UP001289374">
    <property type="component" value="Unassembled WGS sequence"/>
</dbReference>
<dbReference type="InterPro" id="IPR006935">
    <property type="entry name" value="Helicase/UvrB_N"/>
</dbReference>
<dbReference type="CDD" id="cd18802">
    <property type="entry name" value="SF2_C_dicer"/>
    <property type="match status" value="1"/>
</dbReference>
<evidence type="ECO:0000313" key="8">
    <source>
        <dbReference type="EMBL" id="KAK4401130.1"/>
    </source>
</evidence>
<keyword evidence="3" id="KW-0694">RNA-binding</keyword>
<evidence type="ECO:0000256" key="1">
    <source>
        <dbReference type="ARBA" id="ARBA00001936"/>
    </source>
</evidence>
<dbReference type="PANTHER" id="PTHR14074">
    <property type="entry name" value="HELICASE WITH DEATH DOMAIN-RELATED"/>
    <property type="match status" value="1"/>
</dbReference>
<dbReference type="GO" id="GO:0003723">
    <property type="term" value="F:RNA binding"/>
    <property type="evidence" value="ECO:0007669"/>
    <property type="project" value="UniProtKB-UniRule"/>
</dbReference>
<dbReference type="SMART" id="SM00490">
    <property type="entry name" value="HELICc"/>
    <property type="match status" value="1"/>
</dbReference>
<proteinExistence type="inferred from homology"/>
<dbReference type="InterPro" id="IPR001650">
    <property type="entry name" value="Helicase_C-like"/>
</dbReference>
<evidence type="ECO:0000256" key="2">
    <source>
        <dbReference type="ARBA" id="ARBA00023211"/>
    </source>
</evidence>
<dbReference type="PROSITE" id="PS51192">
    <property type="entry name" value="HELICASE_ATP_BIND_1"/>
    <property type="match status" value="1"/>
</dbReference>
<keyword evidence="9" id="KW-1185">Reference proteome</keyword>
<dbReference type="Pfam" id="PF04851">
    <property type="entry name" value="ResIII"/>
    <property type="match status" value="1"/>
</dbReference>
<dbReference type="SMART" id="SM00487">
    <property type="entry name" value="DEXDc"/>
    <property type="match status" value="1"/>
</dbReference>
<dbReference type="PANTHER" id="PTHR14074:SF16">
    <property type="entry name" value="ANTIVIRAL INNATE IMMUNE RESPONSE RECEPTOR RIG-I"/>
    <property type="match status" value="1"/>
</dbReference>
<dbReference type="GO" id="GO:0003677">
    <property type="term" value="F:DNA binding"/>
    <property type="evidence" value="ECO:0007669"/>
    <property type="project" value="InterPro"/>
</dbReference>
<dbReference type="EMBL" id="JACGWL010000006">
    <property type="protein sequence ID" value="KAK4401130.1"/>
    <property type="molecule type" value="Genomic_DNA"/>
</dbReference>
<protein>
    <submittedName>
        <fullName evidence="8">Endoribonuclease Dicer3a</fullName>
    </submittedName>
</protein>
<comment type="cofactor">
    <cofactor evidence="1">
        <name>Mn(2+)</name>
        <dbReference type="ChEBI" id="CHEBI:29035"/>
    </cofactor>
</comment>
<dbReference type="AlphaFoldDB" id="A0AAE1WX56"/>
<organism evidence="8 9">
    <name type="scientific">Sesamum angolense</name>
    <dbReference type="NCBI Taxonomy" id="2727404"/>
    <lineage>
        <taxon>Eukaryota</taxon>
        <taxon>Viridiplantae</taxon>
        <taxon>Streptophyta</taxon>
        <taxon>Embryophyta</taxon>
        <taxon>Tracheophyta</taxon>
        <taxon>Spermatophyta</taxon>
        <taxon>Magnoliopsida</taxon>
        <taxon>eudicotyledons</taxon>
        <taxon>Gunneridae</taxon>
        <taxon>Pentapetalae</taxon>
        <taxon>asterids</taxon>
        <taxon>lamiids</taxon>
        <taxon>Lamiales</taxon>
        <taxon>Pedaliaceae</taxon>
        <taxon>Sesamum</taxon>
    </lineage>
</organism>
<feature type="region of interest" description="Disordered" evidence="4">
    <location>
        <begin position="1"/>
        <end position="29"/>
    </location>
</feature>
<evidence type="ECO:0000259" key="5">
    <source>
        <dbReference type="PROSITE" id="PS51192"/>
    </source>
</evidence>
<gene>
    <name evidence="8" type="ORF">Sango_1219100</name>
</gene>
<dbReference type="PROSITE" id="PS51194">
    <property type="entry name" value="HELICASE_CTER"/>
    <property type="match status" value="1"/>
</dbReference>
<dbReference type="SUPFAM" id="SSF52540">
    <property type="entry name" value="P-loop containing nucleoside triphosphate hydrolases"/>
    <property type="match status" value="2"/>
</dbReference>
<comment type="caution">
    <text evidence="8">The sequence shown here is derived from an EMBL/GenBank/DDBJ whole genome shotgun (WGS) entry which is preliminary data.</text>
</comment>
<dbReference type="CDD" id="cd18034">
    <property type="entry name" value="DEXHc_dicer"/>
    <property type="match status" value="1"/>
</dbReference>
<dbReference type="InterPro" id="IPR014001">
    <property type="entry name" value="Helicase_ATP-bd"/>
</dbReference>
<evidence type="ECO:0000259" key="6">
    <source>
        <dbReference type="PROSITE" id="PS51194"/>
    </source>
</evidence>
<feature type="domain" description="Helicase ATP-binding" evidence="5">
    <location>
        <begin position="42"/>
        <end position="218"/>
    </location>
</feature>
<evidence type="ECO:0000256" key="4">
    <source>
        <dbReference type="SAM" id="MobiDB-lite"/>
    </source>
</evidence>
<dbReference type="GO" id="GO:0005524">
    <property type="term" value="F:ATP binding"/>
    <property type="evidence" value="ECO:0007669"/>
    <property type="project" value="InterPro"/>
</dbReference>
<dbReference type="InterPro" id="IPR027417">
    <property type="entry name" value="P-loop_NTPase"/>
</dbReference>